<dbReference type="PANTHER" id="PTHR34293">
    <property type="entry name" value="HTH-TYPE TRANSCRIPTIONAL REGULATOR TRMBL2"/>
    <property type="match status" value="1"/>
</dbReference>
<keyword evidence="1" id="KW-0175">Coiled coil</keyword>
<dbReference type="InterPro" id="IPR036388">
    <property type="entry name" value="WH-like_DNA-bd_sf"/>
</dbReference>
<evidence type="ECO:0000256" key="1">
    <source>
        <dbReference type="SAM" id="Coils"/>
    </source>
</evidence>
<dbReference type="InterPro" id="IPR016032">
    <property type="entry name" value="Sig_transdc_resp-reg_C-effctor"/>
</dbReference>
<dbReference type="EMBL" id="BMVN01000025">
    <property type="protein sequence ID" value="GHA46963.1"/>
    <property type="molecule type" value="Genomic_DNA"/>
</dbReference>
<reference evidence="4" key="1">
    <citation type="journal article" date="2019" name="Int. J. Syst. Evol. Microbiol.">
        <title>The Global Catalogue of Microorganisms (GCM) 10K type strain sequencing project: providing services to taxonomists for standard genome sequencing and annotation.</title>
        <authorList>
            <consortium name="The Broad Institute Genomics Platform"/>
            <consortium name="The Broad Institute Genome Sequencing Center for Infectious Disease"/>
            <person name="Wu L."/>
            <person name="Ma J."/>
        </authorList>
    </citation>
    <scope>NUCLEOTIDE SEQUENCE [LARGE SCALE GENOMIC DNA]</scope>
    <source>
        <strain evidence="4">JCM 4733</strain>
    </source>
</reference>
<feature type="domain" description="HTH luxR-type" evidence="2">
    <location>
        <begin position="267"/>
        <end position="332"/>
    </location>
</feature>
<gene>
    <name evidence="3" type="ORF">GCM10010345_59320</name>
</gene>
<dbReference type="Pfam" id="PF13384">
    <property type="entry name" value="HTH_23"/>
    <property type="match status" value="1"/>
</dbReference>
<feature type="coiled-coil region" evidence="1">
    <location>
        <begin position="83"/>
        <end position="110"/>
    </location>
</feature>
<name>A0ABQ3CY43_9ACTN</name>
<evidence type="ECO:0000313" key="4">
    <source>
        <dbReference type="Proteomes" id="UP000653644"/>
    </source>
</evidence>
<dbReference type="InterPro" id="IPR000792">
    <property type="entry name" value="Tscrpt_reg_LuxR_C"/>
</dbReference>
<keyword evidence="4" id="KW-1185">Reference proteome</keyword>
<protein>
    <recommendedName>
        <fullName evidence="2">HTH luxR-type domain-containing protein</fullName>
    </recommendedName>
</protein>
<dbReference type="PANTHER" id="PTHR34293:SF1">
    <property type="entry name" value="HTH-TYPE TRANSCRIPTIONAL REGULATOR TRMBL2"/>
    <property type="match status" value="1"/>
</dbReference>
<organism evidence="3 4">
    <name type="scientific">Streptomyces canarius</name>
    <dbReference type="NCBI Taxonomy" id="285453"/>
    <lineage>
        <taxon>Bacteria</taxon>
        <taxon>Bacillati</taxon>
        <taxon>Actinomycetota</taxon>
        <taxon>Actinomycetes</taxon>
        <taxon>Kitasatosporales</taxon>
        <taxon>Streptomycetaceae</taxon>
        <taxon>Streptomyces</taxon>
    </lineage>
</organism>
<dbReference type="Proteomes" id="UP000653644">
    <property type="component" value="Unassembled WGS sequence"/>
</dbReference>
<dbReference type="SUPFAM" id="SSF46894">
    <property type="entry name" value="C-terminal effector domain of the bipartite response regulators"/>
    <property type="match status" value="1"/>
</dbReference>
<dbReference type="InterPro" id="IPR051797">
    <property type="entry name" value="TrmB-like"/>
</dbReference>
<comment type="caution">
    <text evidence="3">The sequence shown here is derived from an EMBL/GenBank/DDBJ whole genome shotgun (WGS) entry which is preliminary data.</text>
</comment>
<proteinExistence type="predicted"/>
<dbReference type="Gene3D" id="1.10.10.10">
    <property type="entry name" value="Winged helix-like DNA-binding domain superfamily/Winged helix DNA-binding domain"/>
    <property type="match status" value="2"/>
</dbReference>
<evidence type="ECO:0000259" key="2">
    <source>
        <dbReference type="PROSITE" id="PS50043"/>
    </source>
</evidence>
<sequence>MQKRGTHVLTGLGLDSVAETVYRTMLRHPAAGVADLGDTAGLSEEEVRDALDTLSELALVRPAAGDAGRLRAVSPDIGMEILMARQQARLAAQQQRLEASRAAAAQLISEYAELRPATSHPSVEQLVGLDQIRDRLAVLTREVRGEFLTFAPGGPQTAENMAASRPLNEDLLGRGVRMRTIYLDSVRTNRPTVEHADWLARLGGQVRTVPSLPTRMILMDRRTAMISVSSDDTAAGAVLLTGQGTLTALCALFETTWESAQPLGRVVPTDAHGLTGQQATALRLLAEGHTDEAIAKRLGVSHRTARRIASELMDRLGARSRFEAGVRAVQQRWLPARP</sequence>
<accession>A0ABQ3CY43</accession>
<dbReference type="CDD" id="cd06170">
    <property type="entry name" value="LuxR_C_like"/>
    <property type="match status" value="1"/>
</dbReference>
<dbReference type="SMART" id="SM00421">
    <property type="entry name" value="HTH_LUXR"/>
    <property type="match status" value="1"/>
</dbReference>
<dbReference type="PROSITE" id="PS50043">
    <property type="entry name" value="HTH_LUXR_2"/>
    <property type="match status" value="1"/>
</dbReference>
<evidence type="ECO:0000313" key="3">
    <source>
        <dbReference type="EMBL" id="GHA46963.1"/>
    </source>
</evidence>